<dbReference type="GO" id="GO:0043565">
    <property type="term" value="F:sequence-specific DNA binding"/>
    <property type="evidence" value="ECO:0007669"/>
    <property type="project" value="TreeGrafter"/>
</dbReference>
<dbReference type="InterPro" id="IPR052638">
    <property type="entry name" value="PiggyBac_TE-derived"/>
</dbReference>
<feature type="compositionally biased region" description="Polar residues" evidence="1">
    <location>
        <begin position="98"/>
        <end position="113"/>
    </location>
</feature>
<name>A0AAV1LK72_9NEOP</name>
<dbReference type="Proteomes" id="UP001314205">
    <property type="component" value="Unassembled WGS sequence"/>
</dbReference>
<evidence type="ECO:0000313" key="4">
    <source>
        <dbReference type="Proteomes" id="UP001314205"/>
    </source>
</evidence>
<proteinExistence type="predicted"/>
<evidence type="ECO:0000256" key="1">
    <source>
        <dbReference type="SAM" id="MobiDB-lite"/>
    </source>
</evidence>
<evidence type="ECO:0000259" key="2">
    <source>
        <dbReference type="Pfam" id="PF13843"/>
    </source>
</evidence>
<evidence type="ECO:0000313" key="3">
    <source>
        <dbReference type="EMBL" id="CAK1594444.1"/>
    </source>
</evidence>
<dbReference type="Pfam" id="PF13843">
    <property type="entry name" value="DDE_Tnp_1_7"/>
    <property type="match status" value="1"/>
</dbReference>
<dbReference type="InterPro" id="IPR029526">
    <property type="entry name" value="PGBD"/>
</dbReference>
<accession>A0AAV1LK72</accession>
<dbReference type="PANTHER" id="PTHR47055">
    <property type="entry name" value="DDE_TNP_1_7 DOMAIN-CONTAINING PROTEIN"/>
    <property type="match status" value="1"/>
</dbReference>
<organism evidence="3 4">
    <name type="scientific">Parnassius mnemosyne</name>
    <name type="common">clouded apollo</name>
    <dbReference type="NCBI Taxonomy" id="213953"/>
    <lineage>
        <taxon>Eukaryota</taxon>
        <taxon>Metazoa</taxon>
        <taxon>Ecdysozoa</taxon>
        <taxon>Arthropoda</taxon>
        <taxon>Hexapoda</taxon>
        <taxon>Insecta</taxon>
        <taxon>Pterygota</taxon>
        <taxon>Neoptera</taxon>
        <taxon>Endopterygota</taxon>
        <taxon>Lepidoptera</taxon>
        <taxon>Glossata</taxon>
        <taxon>Ditrysia</taxon>
        <taxon>Papilionoidea</taxon>
        <taxon>Papilionidae</taxon>
        <taxon>Parnassiinae</taxon>
        <taxon>Parnassini</taxon>
        <taxon>Parnassius</taxon>
        <taxon>Driopa</taxon>
    </lineage>
</organism>
<dbReference type="AlphaFoldDB" id="A0AAV1LK72"/>
<keyword evidence="4" id="KW-1185">Reference proteome</keyword>
<comment type="caution">
    <text evidence="3">The sequence shown here is derived from an EMBL/GenBank/DDBJ whole genome shotgun (WGS) entry which is preliminary data.</text>
</comment>
<dbReference type="PANTHER" id="PTHR47055:SF3">
    <property type="entry name" value="PHORBOL-ESTER_DAG-TYPE DOMAIN-CONTAINING PROTEIN"/>
    <property type="match status" value="1"/>
</dbReference>
<feature type="region of interest" description="Disordered" evidence="1">
    <location>
        <begin position="73"/>
        <end position="145"/>
    </location>
</feature>
<dbReference type="EMBL" id="CAVLGL010000090">
    <property type="protein sequence ID" value="CAK1594444.1"/>
    <property type="molecule type" value="Genomic_DNA"/>
</dbReference>
<protein>
    <recommendedName>
        <fullName evidence="2">PiggyBac transposable element-derived protein domain-containing protein</fullName>
    </recommendedName>
</protein>
<gene>
    <name evidence="3" type="ORF">PARMNEM_LOCUS14070</name>
</gene>
<feature type="domain" description="PiggyBac transposable element-derived protein" evidence="2">
    <location>
        <begin position="152"/>
        <end position="441"/>
    </location>
</feature>
<reference evidence="3 4" key="1">
    <citation type="submission" date="2023-11" db="EMBL/GenBank/DDBJ databases">
        <authorList>
            <person name="Hedman E."/>
            <person name="Englund M."/>
            <person name="Stromberg M."/>
            <person name="Nyberg Akerstrom W."/>
            <person name="Nylinder S."/>
            <person name="Jareborg N."/>
            <person name="Kallberg Y."/>
            <person name="Kronander E."/>
        </authorList>
    </citation>
    <scope>NUCLEOTIDE SEQUENCE [LARGE SCALE GENOMIC DNA]</scope>
</reference>
<sequence>MSLNQIIDELEQLDDDAPLPRDIIILPPDNANADITDEDSGDEEFVTLNNLPGSQLRAHAEIKYMCSDSEEDSVPLSSLAKRSRTTEEPLIVEGRQPEPSTSNSAPVISSTSAVPFVDPTLPKNQNYTRRNRHNPHDRPQWQENHGPRHLQTPMYYFDCMFDDCVIKLLVKYTNIYGIQKNKVGNVTTSEMKCFLAILLYSGYTVVPRRYMYWEKSTDSDFSIIYNAMSMDRFTFMMTHLHCCDNAHITTESDKFAKLRPLFDILNEIFLNMAPLEEIYSIDEAMVPYYGGHSCKQFIRGKPIRWGYKFWVGATRLGYVLWFDSYQGHAAIIPPAYRQLGMGAGVILRFADYLQFRHPGAPCHLFFDNFFSSIPLFHELSNRELKATGTIREDRTKKGPLPSNKEFKKTERGTFKYKSSQPGHILVCKWNDNSVVSVASNLENIEPLH</sequence>